<keyword evidence="2" id="KW-1185">Reference proteome</keyword>
<comment type="caution">
    <text evidence="1">The sequence shown here is derived from an EMBL/GenBank/DDBJ whole genome shotgun (WGS) entry which is preliminary data.</text>
</comment>
<dbReference type="AlphaFoldDB" id="A0A0C2JBB2"/>
<evidence type="ECO:0000313" key="1">
    <source>
        <dbReference type="EMBL" id="KII66488.1"/>
    </source>
</evidence>
<accession>A0A0C2JBB2</accession>
<sequence length="120" mass="13610">MNACVHVSSNNIHTLVFLNSHAIYCIELYSSVHSPIKIEDAVCLIAKRLPHSTQLTWAKAQQLFDKIKQLKELGLDCDPFIVNNDWINLMVKGSCTKDDISKLSSTLHNYKLAKCKSHRD</sequence>
<evidence type="ECO:0000313" key="2">
    <source>
        <dbReference type="Proteomes" id="UP000031668"/>
    </source>
</evidence>
<proteinExistence type="predicted"/>
<dbReference type="Proteomes" id="UP000031668">
    <property type="component" value="Unassembled WGS sequence"/>
</dbReference>
<name>A0A0C2JBB2_THEKT</name>
<dbReference type="EMBL" id="JWZT01003512">
    <property type="protein sequence ID" value="KII66488.1"/>
    <property type="molecule type" value="Genomic_DNA"/>
</dbReference>
<gene>
    <name evidence="1" type="ORF">RF11_15947</name>
</gene>
<reference evidence="1 2" key="1">
    <citation type="journal article" date="2014" name="Genome Biol. Evol.">
        <title>The genome of the myxosporean Thelohanellus kitauei shows adaptations to nutrient acquisition within its fish host.</title>
        <authorList>
            <person name="Yang Y."/>
            <person name="Xiong J."/>
            <person name="Zhou Z."/>
            <person name="Huo F."/>
            <person name="Miao W."/>
            <person name="Ran C."/>
            <person name="Liu Y."/>
            <person name="Zhang J."/>
            <person name="Feng J."/>
            <person name="Wang M."/>
            <person name="Wang M."/>
            <person name="Wang L."/>
            <person name="Yao B."/>
        </authorList>
    </citation>
    <scope>NUCLEOTIDE SEQUENCE [LARGE SCALE GENOMIC DNA]</scope>
    <source>
        <strain evidence="1">Wuqing</strain>
    </source>
</reference>
<protein>
    <submittedName>
        <fullName evidence="1">Uncharacterized protein</fullName>
    </submittedName>
</protein>
<organism evidence="1 2">
    <name type="scientific">Thelohanellus kitauei</name>
    <name type="common">Myxosporean</name>
    <dbReference type="NCBI Taxonomy" id="669202"/>
    <lineage>
        <taxon>Eukaryota</taxon>
        <taxon>Metazoa</taxon>
        <taxon>Cnidaria</taxon>
        <taxon>Myxozoa</taxon>
        <taxon>Myxosporea</taxon>
        <taxon>Bivalvulida</taxon>
        <taxon>Platysporina</taxon>
        <taxon>Myxobolidae</taxon>
        <taxon>Thelohanellus</taxon>
    </lineage>
</organism>